<protein>
    <recommendedName>
        <fullName evidence="1">RNA helicase</fullName>
        <ecNumber evidence="1">3.6.4.13</ecNumber>
    </recommendedName>
</protein>
<comment type="caution">
    <text evidence="8">The sequence shown here is derived from an EMBL/GenBank/DDBJ whole genome shotgun (WGS) entry which is preliminary data.</text>
</comment>
<dbReference type="InterPro" id="IPR002464">
    <property type="entry name" value="DNA/RNA_helicase_DEAH_CS"/>
</dbReference>
<dbReference type="Pfam" id="PF21010">
    <property type="entry name" value="HA2_C"/>
    <property type="match status" value="1"/>
</dbReference>
<sequence>MSGHSGSSESRPKLKFLKPSDDDATWEQDKPDVDPINATTFVYNPYYSLSLDQQKKKLPIYQNRDHIIYLLEKYQTLVLVGETGSGKTTQVPQYLAEAGWASDGTMIGVTQPRRVAATSLASRVADEMGAILGDEVGYAIRFDEKFSPTRTKVKYLTEGLLIREMLGDPLLRQYSVIMLDEVHERTVNSDILMGLLRKILKKRKNLKLIISSATMDAEEIQRFFNLRDKKSSKSSSDDTSVILSVSGRSYPIEICYAVDPVPDYVKDAVKTVMKIHETEGKGDILVFLTGQEEVDNAITLLQQHTQNLSDTNKKAMELLPLPMYGSLPARDQLRVFQHTPKGARKVVVATNIAETSITISGIVYVIDCGFVKMRWFNPDTFTDSLVVVPISKASAEQRAGRGGRTAPGKVYRLYPEPEYEKLDPQSPPEIQRCDLSFAVLQLKVLGIDNIVRFNFPSPPPAQNLVSAVEVLFALGALDRSGGLTSPLGERMAEFPLPPCYSKMLLVSGDFGCSDEITTIAAMLQVENVFQLPFGQAAIRARIVKRKFEVEEGDLITLLNVYTSFVKSGRTKHFCSQNFLNFKRLKRADEMKKQMVKMLRRFEIPLESCKGNLEPIMKCIASGFFPNAVYLHHSGYYRTVRGDLVVYPHPTSVLYALPQPQYLLFSEIIHLSQIYIRDLTVVKPEWLEELAPHFYKKRTEHFH</sequence>
<dbReference type="InterPro" id="IPR011709">
    <property type="entry name" value="DEAD-box_helicase_OB_fold"/>
</dbReference>
<dbReference type="EMBL" id="CAXLJM020000149">
    <property type="protein sequence ID" value="CAL8142751.1"/>
    <property type="molecule type" value="Genomic_DNA"/>
</dbReference>
<keyword evidence="2" id="KW-0547">Nucleotide-binding</keyword>
<dbReference type="PANTHER" id="PTHR18934:SF136">
    <property type="entry name" value="ATP-DEPENDENT RNA HELICASE DHX35-RELATED"/>
    <property type="match status" value="1"/>
</dbReference>
<keyword evidence="4" id="KW-0067">ATP-binding</keyword>
<dbReference type="Pfam" id="PF04408">
    <property type="entry name" value="WHD_HA2"/>
    <property type="match status" value="1"/>
</dbReference>
<dbReference type="Gene3D" id="3.40.50.300">
    <property type="entry name" value="P-loop containing nucleotide triphosphate hydrolases"/>
    <property type="match status" value="2"/>
</dbReference>
<evidence type="ECO:0000256" key="2">
    <source>
        <dbReference type="ARBA" id="ARBA00022741"/>
    </source>
</evidence>
<evidence type="ECO:0000256" key="3">
    <source>
        <dbReference type="ARBA" id="ARBA00022801"/>
    </source>
</evidence>
<dbReference type="Pfam" id="PF07717">
    <property type="entry name" value="OB_NTP_bind"/>
    <property type="match status" value="1"/>
</dbReference>
<feature type="domain" description="Helicase ATP-binding" evidence="6">
    <location>
        <begin position="68"/>
        <end position="233"/>
    </location>
</feature>
<dbReference type="Gene3D" id="1.20.120.1080">
    <property type="match status" value="1"/>
</dbReference>
<dbReference type="Pfam" id="PF13401">
    <property type="entry name" value="AAA_22"/>
    <property type="match status" value="1"/>
</dbReference>
<organism evidence="8 9">
    <name type="scientific">Orchesella dallaii</name>
    <dbReference type="NCBI Taxonomy" id="48710"/>
    <lineage>
        <taxon>Eukaryota</taxon>
        <taxon>Metazoa</taxon>
        <taxon>Ecdysozoa</taxon>
        <taxon>Arthropoda</taxon>
        <taxon>Hexapoda</taxon>
        <taxon>Collembola</taxon>
        <taxon>Entomobryomorpha</taxon>
        <taxon>Entomobryoidea</taxon>
        <taxon>Orchesellidae</taxon>
        <taxon>Orchesellinae</taxon>
        <taxon>Orchesella</taxon>
    </lineage>
</organism>
<dbReference type="InterPro" id="IPR007502">
    <property type="entry name" value="Helicase-assoc_dom"/>
</dbReference>
<feature type="region of interest" description="Disordered" evidence="5">
    <location>
        <begin position="1"/>
        <end position="31"/>
    </location>
</feature>
<evidence type="ECO:0000313" key="9">
    <source>
        <dbReference type="Proteomes" id="UP001642540"/>
    </source>
</evidence>
<gene>
    <name evidence="8" type="ORF">ODALV1_LOCUS29142</name>
</gene>
<evidence type="ECO:0000256" key="5">
    <source>
        <dbReference type="SAM" id="MobiDB-lite"/>
    </source>
</evidence>
<keyword evidence="3" id="KW-0378">Hydrolase</keyword>
<name>A0ABP1S3W4_9HEXA</name>
<dbReference type="PROSITE" id="PS51192">
    <property type="entry name" value="HELICASE_ATP_BIND_1"/>
    <property type="match status" value="1"/>
</dbReference>
<dbReference type="SMART" id="SM00490">
    <property type="entry name" value="HELICc"/>
    <property type="match status" value="1"/>
</dbReference>
<proteinExistence type="predicted"/>
<dbReference type="Proteomes" id="UP001642540">
    <property type="component" value="Unassembled WGS sequence"/>
</dbReference>
<evidence type="ECO:0000256" key="4">
    <source>
        <dbReference type="ARBA" id="ARBA00022840"/>
    </source>
</evidence>
<evidence type="ECO:0000259" key="7">
    <source>
        <dbReference type="PROSITE" id="PS51194"/>
    </source>
</evidence>
<dbReference type="PROSITE" id="PS51194">
    <property type="entry name" value="HELICASE_CTER"/>
    <property type="match status" value="1"/>
</dbReference>
<dbReference type="SUPFAM" id="SSF52540">
    <property type="entry name" value="P-loop containing nucleoside triphosphate hydrolases"/>
    <property type="match status" value="1"/>
</dbReference>
<dbReference type="PROSITE" id="PS00690">
    <property type="entry name" value="DEAH_ATP_HELICASE"/>
    <property type="match status" value="1"/>
</dbReference>
<dbReference type="SMART" id="SM00487">
    <property type="entry name" value="DEXDc"/>
    <property type="match status" value="1"/>
</dbReference>
<dbReference type="InterPro" id="IPR048333">
    <property type="entry name" value="HA2_WH"/>
</dbReference>
<dbReference type="PANTHER" id="PTHR18934">
    <property type="entry name" value="ATP-DEPENDENT RNA HELICASE"/>
    <property type="match status" value="1"/>
</dbReference>
<dbReference type="InterPro" id="IPR001650">
    <property type="entry name" value="Helicase_C-like"/>
</dbReference>
<evidence type="ECO:0000256" key="1">
    <source>
        <dbReference type="ARBA" id="ARBA00012552"/>
    </source>
</evidence>
<dbReference type="Pfam" id="PF00271">
    <property type="entry name" value="Helicase_C"/>
    <property type="match status" value="1"/>
</dbReference>
<dbReference type="InterPro" id="IPR027417">
    <property type="entry name" value="P-loop_NTPase"/>
</dbReference>
<dbReference type="InterPro" id="IPR014001">
    <property type="entry name" value="Helicase_ATP-bd"/>
</dbReference>
<evidence type="ECO:0000313" key="8">
    <source>
        <dbReference type="EMBL" id="CAL8142751.1"/>
    </source>
</evidence>
<reference evidence="8 9" key="1">
    <citation type="submission" date="2024-08" db="EMBL/GenBank/DDBJ databases">
        <authorList>
            <person name="Cucini C."/>
            <person name="Frati F."/>
        </authorList>
    </citation>
    <scope>NUCLEOTIDE SEQUENCE [LARGE SCALE GENOMIC DNA]</scope>
</reference>
<evidence type="ECO:0000259" key="6">
    <source>
        <dbReference type="PROSITE" id="PS51192"/>
    </source>
</evidence>
<accession>A0ABP1S3W4</accession>
<feature type="domain" description="Helicase C-terminal" evidence="7">
    <location>
        <begin position="267"/>
        <end position="446"/>
    </location>
</feature>
<keyword evidence="9" id="KW-1185">Reference proteome</keyword>
<dbReference type="CDD" id="cd18791">
    <property type="entry name" value="SF2_C_RHA"/>
    <property type="match status" value="1"/>
</dbReference>
<dbReference type="SMART" id="SM00847">
    <property type="entry name" value="HA2"/>
    <property type="match status" value="1"/>
</dbReference>
<dbReference type="InterPro" id="IPR049945">
    <property type="entry name" value="AAA_22"/>
</dbReference>
<dbReference type="EC" id="3.6.4.13" evidence="1"/>